<dbReference type="Proteomes" id="UP000008141">
    <property type="component" value="Unassembled WGS sequence"/>
</dbReference>
<dbReference type="GeneID" id="17353720"/>
<dbReference type="AlphaFoldDB" id="E1ZIN0"/>
<dbReference type="KEGG" id="cvr:CHLNCDRAFT_135637"/>
<feature type="coiled-coil region" evidence="1">
    <location>
        <begin position="100"/>
        <end position="193"/>
    </location>
</feature>
<evidence type="ECO:0000313" key="3">
    <source>
        <dbReference type="EMBL" id="EFN54361.1"/>
    </source>
</evidence>
<gene>
    <name evidence="3" type="ORF">CHLNCDRAFT_135637</name>
</gene>
<name>E1ZIN0_CHLVA</name>
<dbReference type="InParanoid" id="E1ZIN0"/>
<keyword evidence="4" id="KW-1185">Reference proteome</keyword>
<sequence>MLKQFLSFKREKQEEQEALFLQPGWGAPSQNRLAPSEYVEWSEASFVQTFLQMAEQALAVRSATNEHLRTQLATERSEKSEVQKTSSAAQEESVFLAEHMQSLMDERAALRKELERAQRAQEYLTSENELLRQELLEGAALGEESGAMLQLLARREEELRGAQAELLAAQQRNVQLENDNVQLQARVSALERAHTAQATAMLSCLEESERVRLQQLSISIPDSPQVAAHPPRRCELASDGGSSTGADACAACSSAYTDALDLGSDGSYVSCITPYGSSATGGAAADSIFRSASSSPSPGGGGATSKQQPCGGSQPPGSGGMIKACRG</sequence>
<protein>
    <submittedName>
        <fullName evidence="3">Uncharacterized protein</fullName>
    </submittedName>
</protein>
<feature type="compositionally biased region" description="Low complexity" evidence="2">
    <location>
        <begin position="305"/>
        <end position="316"/>
    </location>
</feature>
<feature type="region of interest" description="Disordered" evidence="2">
    <location>
        <begin position="289"/>
        <end position="327"/>
    </location>
</feature>
<dbReference type="EMBL" id="GL433848">
    <property type="protein sequence ID" value="EFN54361.1"/>
    <property type="molecule type" value="Genomic_DNA"/>
</dbReference>
<organism evidence="4">
    <name type="scientific">Chlorella variabilis</name>
    <name type="common">Green alga</name>
    <dbReference type="NCBI Taxonomy" id="554065"/>
    <lineage>
        <taxon>Eukaryota</taxon>
        <taxon>Viridiplantae</taxon>
        <taxon>Chlorophyta</taxon>
        <taxon>core chlorophytes</taxon>
        <taxon>Trebouxiophyceae</taxon>
        <taxon>Chlorellales</taxon>
        <taxon>Chlorellaceae</taxon>
        <taxon>Chlorella clade</taxon>
        <taxon>Chlorella</taxon>
    </lineage>
</organism>
<feature type="region of interest" description="Disordered" evidence="2">
    <location>
        <begin position="71"/>
        <end position="90"/>
    </location>
</feature>
<feature type="compositionally biased region" description="Basic and acidic residues" evidence="2">
    <location>
        <begin position="71"/>
        <end position="82"/>
    </location>
</feature>
<accession>E1ZIN0</accession>
<dbReference type="RefSeq" id="XP_005846463.1">
    <property type="nucleotide sequence ID" value="XM_005846401.1"/>
</dbReference>
<proteinExistence type="predicted"/>
<dbReference type="OrthoDB" id="514080at2759"/>
<evidence type="ECO:0000313" key="4">
    <source>
        <dbReference type="Proteomes" id="UP000008141"/>
    </source>
</evidence>
<keyword evidence="1" id="KW-0175">Coiled coil</keyword>
<evidence type="ECO:0000256" key="2">
    <source>
        <dbReference type="SAM" id="MobiDB-lite"/>
    </source>
</evidence>
<reference evidence="3 4" key="1">
    <citation type="journal article" date="2010" name="Plant Cell">
        <title>The Chlorella variabilis NC64A genome reveals adaptation to photosymbiosis, coevolution with viruses, and cryptic sex.</title>
        <authorList>
            <person name="Blanc G."/>
            <person name="Duncan G."/>
            <person name="Agarkova I."/>
            <person name="Borodovsky M."/>
            <person name="Gurnon J."/>
            <person name="Kuo A."/>
            <person name="Lindquist E."/>
            <person name="Lucas S."/>
            <person name="Pangilinan J."/>
            <person name="Polle J."/>
            <person name="Salamov A."/>
            <person name="Terry A."/>
            <person name="Yamada T."/>
            <person name="Dunigan D.D."/>
            <person name="Grigoriev I.V."/>
            <person name="Claverie J.M."/>
            <person name="Van Etten J.L."/>
        </authorList>
    </citation>
    <scope>NUCLEOTIDE SEQUENCE [LARGE SCALE GENOMIC DNA]</scope>
    <source>
        <strain evidence="3 4">NC64A</strain>
    </source>
</reference>
<evidence type="ECO:0000256" key="1">
    <source>
        <dbReference type="SAM" id="Coils"/>
    </source>
</evidence>